<organism evidence="2 3">
    <name type="scientific">Ancylostoma ceylanicum</name>
    <dbReference type="NCBI Taxonomy" id="53326"/>
    <lineage>
        <taxon>Eukaryota</taxon>
        <taxon>Metazoa</taxon>
        <taxon>Ecdysozoa</taxon>
        <taxon>Nematoda</taxon>
        <taxon>Chromadorea</taxon>
        <taxon>Rhabditida</taxon>
        <taxon>Rhabditina</taxon>
        <taxon>Rhabditomorpha</taxon>
        <taxon>Strongyloidea</taxon>
        <taxon>Ancylostomatidae</taxon>
        <taxon>Ancylostomatinae</taxon>
        <taxon>Ancylostoma</taxon>
    </lineage>
</organism>
<feature type="compositionally biased region" description="Basic and acidic residues" evidence="1">
    <location>
        <begin position="21"/>
        <end position="41"/>
    </location>
</feature>
<comment type="caution">
    <text evidence="2">The sequence shown here is derived from an EMBL/GenBank/DDBJ whole genome shotgun (WGS) entry which is preliminary data.</text>
</comment>
<feature type="compositionally biased region" description="Basic and acidic residues" evidence="1">
    <location>
        <begin position="48"/>
        <end position="61"/>
    </location>
</feature>
<reference evidence="3" key="1">
    <citation type="journal article" date="2015" name="Nat. Genet.">
        <title>The genome and transcriptome of the zoonotic hookworm Ancylostoma ceylanicum identify infection-specific gene families.</title>
        <authorList>
            <person name="Schwarz E.M."/>
            <person name="Hu Y."/>
            <person name="Antoshechkin I."/>
            <person name="Miller M.M."/>
            <person name="Sternberg P.W."/>
            <person name="Aroian R.V."/>
        </authorList>
    </citation>
    <scope>NUCLEOTIDE SEQUENCE</scope>
    <source>
        <strain evidence="3">HY135</strain>
    </source>
</reference>
<evidence type="ECO:0000256" key="1">
    <source>
        <dbReference type="SAM" id="MobiDB-lite"/>
    </source>
</evidence>
<dbReference type="EMBL" id="JARK01001344">
    <property type="protein sequence ID" value="EYC28045.1"/>
    <property type="molecule type" value="Genomic_DNA"/>
</dbReference>
<protein>
    <submittedName>
        <fullName evidence="2">Uncharacterized protein</fullName>
    </submittedName>
</protein>
<gene>
    <name evidence="2" type="primary">Acey_s0008.g306</name>
    <name evidence="2" type="synonym">Acey-Y22D7AL.16</name>
    <name evidence="2" type="ORF">Y032_0008g306</name>
</gene>
<accession>A0A016VKY1</accession>
<keyword evidence="3" id="KW-1185">Reference proteome</keyword>
<dbReference type="OrthoDB" id="5589010at2759"/>
<dbReference type="Proteomes" id="UP000024635">
    <property type="component" value="Unassembled WGS sequence"/>
</dbReference>
<feature type="region of interest" description="Disordered" evidence="1">
    <location>
        <begin position="1"/>
        <end position="61"/>
    </location>
</feature>
<dbReference type="AlphaFoldDB" id="A0A016VKY1"/>
<sequence>MCEEISYDEIYMPSEQDGDSSGDRTRRQSTEQAEAEPRKTGDEDDKEPGEVTEEKANAATHPPKEVCKICWYCLNMGVEYCTWKERRRAL</sequence>
<proteinExistence type="predicted"/>
<evidence type="ECO:0000313" key="3">
    <source>
        <dbReference type="Proteomes" id="UP000024635"/>
    </source>
</evidence>
<evidence type="ECO:0000313" key="2">
    <source>
        <dbReference type="EMBL" id="EYC28045.1"/>
    </source>
</evidence>
<name>A0A016VKY1_9BILA</name>